<gene>
    <name evidence="6" type="ORF">SAMN02745172_02150</name>
</gene>
<protein>
    <submittedName>
        <fullName evidence="6">3',5'-cyclic AMP phosphodiesterase CpdA</fullName>
    </submittedName>
</protein>
<evidence type="ECO:0000256" key="4">
    <source>
        <dbReference type="ARBA" id="ARBA00025742"/>
    </source>
</evidence>
<proteinExistence type="inferred from homology"/>
<dbReference type="PANTHER" id="PTHR42988">
    <property type="entry name" value="PHOSPHOHYDROLASE"/>
    <property type="match status" value="1"/>
</dbReference>
<evidence type="ECO:0000313" key="6">
    <source>
        <dbReference type="EMBL" id="SHO65505.1"/>
    </source>
</evidence>
<evidence type="ECO:0000256" key="2">
    <source>
        <dbReference type="ARBA" id="ARBA00022801"/>
    </source>
</evidence>
<accession>A0A1M7ZKR6</accession>
<dbReference type="RefSeq" id="WP_073628504.1">
    <property type="nucleotide sequence ID" value="NZ_FRXO01000004.1"/>
</dbReference>
<dbReference type="Pfam" id="PF00149">
    <property type="entry name" value="Metallophos"/>
    <property type="match status" value="1"/>
</dbReference>
<dbReference type="Gene3D" id="3.60.21.10">
    <property type="match status" value="1"/>
</dbReference>
<dbReference type="Proteomes" id="UP000186406">
    <property type="component" value="Unassembled WGS sequence"/>
</dbReference>
<evidence type="ECO:0000259" key="5">
    <source>
        <dbReference type="Pfam" id="PF00149"/>
    </source>
</evidence>
<organism evidence="6 7">
    <name type="scientific">Pseudoxanthobacter soli DSM 19599</name>
    <dbReference type="NCBI Taxonomy" id="1123029"/>
    <lineage>
        <taxon>Bacteria</taxon>
        <taxon>Pseudomonadati</taxon>
        <taxon>Pseudomonadota</taxon>
        <taxon>Alphaproteobacteria</taxon>
        <taxon>Hyphomicrobiales</taxon>
        <taxon>Segnochrobactraceae</taxon>
        <taxon>Pseudoxanthobacter</taxon>
    </lineage>
</organism>
<reference evidence="6 7" key="1">
    <citation type="submission" date="2016-12" db="EMBL/GenBank/DDBJ databases">
        <authorList>
            <person name="Song W.-J."/>
            <person name="Kurnit D.M."/>
        </authorList>
    </citation>
    <scope>NUCLEOTIDE SEQUENCE [LARGE SCALE GENOMIC DNA]</scope>
    <source>
        <strain evidence="6 7">DSM 19599</strain>
    </source>
</reference>
<feature type="domain" description="Calcineurin-like phosphoesterase" evidence="5">
    <location>
        <begin position="1"/>
        <end position="197"/>
    </location>
</feature>
<dbReference type="GO" id="GO:0004112">
    <property type="term" value="F:cyclic-nucleotide phosphodiesterase activity"/>
    <property type="evidence" value="ECO:0007669"/>
    <property type="project" value="InterPro"/>
</dbReference>
<dbReference type="GO" id="GO:0046872">
    <property type="term" value="F:metal ion binding"/>
    <property type="evidence" value="ECO:0007669"/>
    <property type="project" value="UniProtKB-KW"/>
</dbReference>
<name>A0A1M7ZKR6_9HYPH</name>
<dbReference type="SUPFAM" id="SSF56300">
    <property type="entry name" value="Metallo-dependent phosphatases"/>
    <property type="match status" value="1"/>
</dbReference>
<dbReference type="CDD" id="cd07402">
    <property type="entry name" value="MPP_GpdQ"/>
    <property type="match status" value="1"/>
</dbReference>
<evidence type="ECO:0000256" key="3">
    <source>
        <dbReference type="ARBA" id="ARBA00023004"/>
    </source>
</evidence>
<dbReference type="InterPro" id="IPR004843">
    <property type="entry name" value="Calcineurin-like_PHP"/>
</dbReference>
<evidence type="ECO:0000256" key="1">
    <source>
        <dbReference type="ARBA" id="ARBA00022723"/>
    </source>
</evidence>
<keyword evidence="3" id="KW-0408">Iron</keyword>
<dbReference type="AlphaFoldDB" id="A0A1M7ZKR6"/>
<dbReference type="InterPro" id="IPR050884">
    <property type="entry name" value="CNP_phosphodiesterase-III"/>
</dbReference>
<dbReference type="PANTHER" id="PTHR42988:SF2">
    <property type="entry name" value="CYCLIC NUCLEOTIDE PHOSPHODIESTERASE CBUA0032-RELATED"/>
    <property type="match status" value="1"/>
</dbReference>
<dbReference type="OrthoDB" id="651281at2"/>
<dbReference type="EMBL" id="FRXO01000004">
    <property type="protein sequence ID" value="SHO65505.1"/>
    <property type="molecule type" value="Genomic_DNA"/>
</dbReference>
<keyword evidence="2" id="KW-0378">Hydrolase</keyword>
<evidence type="ECO:0000313" key="7">
    <source>
        <dbReference type="Proteomes" id="UP000186406"/>
    </source>
</evidence>
<keyword evidence="7" id="KW-1185">Reference proteome</keyword>
<keyword evidence="1" id="KW-0479">Metal-binding</keyword>
<dbReference type="STRING" id="1123029.SAMN02745172_02150"/>
<comment type="similarity">
    <text evidence="4">Belongs to the cyclic nucleotide phosphodiesterase class-III family.</text>
</comment>
<sequence>MKIVQVTDLHLARPGETVAGLDPYAGLDACLVDILRHHADAAVCVLTGDLTNDGQPEAYAALAERLRAFPIPVRLLLGNHDDRPAFRGAFPDAEVDENGFVQSVLDWPTGRLIFLDSLDPGHVGGRLCAARLAWLDARLEEAAERTVYVFLHHPPFAVHIPAIDACRLAEADADALAHRLKAHGGVRHVFAGHVHRPIFGSWHGIPVSVLRGTNHQMGLEMTGARAGVSYEAPAYGIAVIDAAGLMLHMREFPLPPPRS</sequence>
<dbReference type="InterPro" id="IPR029052">
    <property type="entry name" value="Metallo-depent_PP-like"/>
</dbReference>
<dbReference type="InterPro" id="IPR026575">
    <property type="entry name" value="GpdQ/CpdA-like"/>
</dbReference>